<dbReference type="InterPro" id="IPR044730">
    <property type="entry name" value="RNase_H-like_dom_plant"/>
</dbReference>
<dbReference type="Proteomes" id="UP001281410">
    <property type="component" value="Unassembled WGS sequence"/>
</dbReference>
<dbReference type="PANTHER" id="PTHR47074">
    <property type="entry name" value="BNAC02G40300D PROTEIN"/>
    <property type="match status" value="1"/>
</dbReference>
<evidence type="ECO:0000313" key="3">
    <source>
        <dbReference type="Proteomes" id="UP001281410"/>
    </source>
</evidence>
<keyword evidence="3" id="KW-1185">Reference proteome</keyword>
<dbReference type="GO" id="GO:0004523">
    <property type="term" value="F:RNA-DNA hybrid ribonuclease activity"/>
    <property type="evidence" value="ECO:0007669"/>
    <property type="project" value="InterPro"/>
</dbReference>
<protein>
    <recommendedName>
        <fullName evidence="1">RNase H type-1 domain-containing protein</fullName>
    </recommendedName>
</protein>
<dbReference type="InterPro" id="IPR052929">
    <property type="entry name" value="RNase_H-like_EbsB-rel"/>
</dbReference>
<comment type="caution">
    <text evidence="2">The sequence shown here is derived from an EMBL/GenBank/DDBJ whole genome shotgun (WGS) entry which is preliminary data.</text>
</comment>
<reference evidence="2" key="1">
    <citation type="journal article" date="2023" name="Plant J.">
        <title>Genome sequences and population genomics provide insights into the demographic history, inbreeding, and mutation load of two 'living fossil' tree species of Dipteronia.</title>
        <authorList>
            <person name="Feng Y."/>
            <person name="Comes H.P."/>
            <person name="Chen J."/>
            <person name="Zhu S."/>
            <person name="Lu R."/>
            <person name="Zhang X."/>
            <person name="Li P."/>
            <person name="Qiu J."/>
            <person name="Olsen K.M."/>
            <person name="Qiu Y."/>
        </authorList>
    </citation>
    <scope>NUCLEOTIDE SEQUENCE</scope>
    <source>
        <strain evidence="2">NBL</strain>
    </source>
</reference>
<dbReference type="Pfam" id="PF13456">
    <property type="entry name" value="RVT_3"/>
    <property type="match status" value="1"/>
</dbReference>
<dbReference type="SUPFAM" id="SSF53098">
    <property type="entry name" value="Ribonuclease H-like"/>
    <property type="match status" value="1"/>
</dbReference>
<evidence type="ECO:0000313" key="2">
    <source>
        <dbReference type="EMBL" id="KAK3170499.1"/>
    </source>
</evidence>
<accession>A0AAE0DI88</accession>
<evidence type="ECO:0000259" key="1">
    <source>
        <dbReference type="PROSITE" id="PS50879"/>
    </source>
</evidence>
<dbReference type="PROSITE" id="PS50879">
    <property type="entry name" value="RNASE_H_1"/>
    <property type="match status" value="1"/>
</dbReference>
<organism evidence="2 3">
    <name type="scientific">Dipteronia sinensis</name>
    <dbReference type="NCBI Taxonomy" id="43782"/>
    <lineage>
        <taxon>Eukaryota</taxon>
        <taxon>Viridiplantae</taxon>
        <taxon>Streptophyta</taxon>
        <taxon>Embryophyta</taxon>
        <taxon>Tracheophyta</taxon>
        <taxon>Spermatophyta</taxon>
        <taxon>Magnoliopsida</taxon>
        <taxon>eudicotyledons</taxon>
        <taxon>Gunneridae</taxon>
        <taxon>Pentapetalae</taxon>
        <taxon>rosids</taxon>
        <taxon>malvids</taxon>
        <taxon>Sapindales</taxon>
        <taxon>Sapindaceae</taxon>
        <taxon>Hippocastanoideae</taxon>
        <taxon>Acereae</taxon>
        <taxon>Dipteronia</taxon>
    </lineage>
</organism>
<dbReference type="InterPro" id="IPR036397">
    <property type="entry name" value="RNaseH_sf"/>
</dbReference>
<proteinExistence type="predicted"/>
<feature type="domain" description="RNase H type-1" evidence="1">
    <location>
        <begin position="116"/>
        <end position="177"/>
    </location>
</feature>
<dbReference type="GO" id="GO:0003676">
    <property type="term" value="F:nucleic acid binding"/>
    <property type="evidence" value="ECO:0007669"/>
    <property type="project" value="InterPro"/>
</dbReference>
<dbReference type="Gene3D" id="3.30.420.10">
    <property type="entry name" value="Ribonuclease H-like superfamily/Ribonuclease H"/>
    <property type="match status" value="1"/>
</dbReference>
<gene>
    <name evidence="2" type="ORF">Dsin_032530</name>
</gene>
<dbReference type="InterPro" id="IPR002156">
    <property type="entry name" value="RNaseH_domain"/>
</dbReference>
<name>A0AAE0DI88_9ROSI</name>
<dbReference type="CDD" id="cd06222">
    <property type="entry name" value="RNase_H_like"/>
    <property type="match status" value="1"/>
</dbReference>
<dbReference type="AlphaFoldDB" id="A0AAE0DI88"/>
<sequence>MGWWGMESCSSGGLLEWIRAWSGMCPRASQNRVWSTLFFAMIWTIWEARNELVFKGSRMTIEQATDLIKFQVAWWFKHHGKCSMLPITTMLLNLPESCSEAKVQRKANIGKWIPPIEGAFKFNVDGSSRGNPGSAGIGGVLRDSSGKILGSFSLNVGYQDEITAELLAIHKAVNLCV</sequence>
<dbReference type="PANTHER" id="PTHR47074:SF73">
    <property type="entry name" value="OS04G0448401 PROTEIN"/>
    <property type="match status" value="1"/>
</dbReference>
<dbReference type="InterPro" id="IPR012337">
    <property type="entry name" value="RNaseH-like_sf"/>
</dbReference>
<dbReference type="EMBL" id="JANJYJ010000867">
    <property type="protein sequence ID" value="KAK3170499.1"/>
    <property type="molecule type" value="Genomic_DNA"/>
</dbReference>